<dbReference type="AlphaFoldDB" id="A0A6J4VCT0"/>
<sequence>MTHAKLVLATTNEGKVREFRRALGVTVVSARELGVTDFPEETGSNYAANALTKASFVMQRTGLPSLADDSGLEVHALEGAPGLFSARFGGLSSDRERTEHLLAQLHGVPEVARGAQFVCVLGFVTPDGDAETFEGRCDGRITEAPQGGGGHGYDPVFYSFDLEQTFAEAPPEAKAQVSHRARALAAFSAWLERRTE</sequence>
<evidence type="ECO:0000256" key="11">
    <source>
        <dbReference type="RuleBase" id="RU003781"/>
    </source>
</evidence>
<dbReference type="GO" id="GO:0000166">
    <property type="term" value="F:nucleotide binding"/>
    <property type="evidence" value="ECO:0007669"/>
    <property type="project" value="UniProtKB-KW"/>
</dbReference>
<dbReference type="GO" id="GO:0036222">
    <property type="term" value="F:XTP diphosphatase activity"/>
    <property type="evidence" value="ECO:0007669"/>
    <property type="project" value="UniProtKB-UniRule"/>
</dbReference>
<protein>
    <recommendedName>
        <fullName evidence="10">dITP/XTP pyrophosphatase</fullName>
        <ecNumber evidence="10">3.6.1.66</ecNumber>
    </recommendedName>
    <alternativeName>
        <fullName evidence="10">Non-canonical purine NTP pyrophosphatase</fullName>
    </alternativeName>
    <alternativeName>
        <fullName evidence="10">Non-standard purine NTP pyrophosphatase</fullName>
    </alternativeName>
    <alternativeName>
        <fullName evidence="10">Nucleoside-triphosphate diphosphatase</fullName>
    </alternativeName>
    <alternativeName>
        <fullName evidence="10">Nucleoside-triphosphate pyrophosphatase</fullName>
        <shortName evidence="10">NTPase</shortName>
    </alternativeName>
</protein>
<dbReference type="InterPro" id="IPR002637">
    <property type="entry name" value="RdgB/HAM1"/>
</dbReference>
<evidence type="ECO:0000256" key="10">
    <source>
        <dbReference type="HAMAP-Rule" id="MF_01405"/>
    </source>
</evidence>
<dbReference type="GO" id="GO:0036220">
    <property type="term" value="F:ITP diphosphatase activity"/>
    <property type="evidence" value="ECO:0007669"/>
    <property type="project" value="UniProtKB-UniRule"/>
</dbReference>
<dbReference type="SUPFAM" id="SSF52972">
    <property type="entry name" value="ITPase-like"/>
    <property type="match status" value="1"/>
</dbReference>
<evidence type="ECO:0000256" key="3">
    <source>
        <dbReference type="ARBA" id="ARBA00022723"/>
    </source>
</evidence>
<feature type="binding site" evidence="10">
    <location>
        <begin position="10"/>
        <end position="15"/>
    </location>
    <ligand>
        <name>substrate</name>
    </ligand>
</feature>
<keyword evidence="3 10" id="KW-0479">Metal-binding</keyword>
<dbReference type="GO" id="GO:0005829">
    <property type="term" value="C:cytosol"/>
    <property type="evidence" value="ECO:0007669"/>
    <property type="project" value="TreeGrafter"/>
</dbReference>
<proteinExistence type="inferred from homology"/>
<feature type="binding site" evidence="10">
    <location>
        <position position="174"/>
    </location>
    <ligand>
        <name>substrate</name>
    </ligand>
</feature>
<dbReference type="PANTHER" id="PTHR11067">
    <property type="entry name" value="INOSINE TRIPHOSPHATE PYROPHOSPHATASE/HAM1 PROTEIN"/>
    <property type="match status" value="1"/>
</dbReference>
<name>A0A6J4VCT0_9DEIN</name>
<dbReference type="GO" id="GO:0046872">
    <property type="term" value="F:metal ion binding"/>
    <property type="evidence" value="ECO:0007669"/>
    <property type="project" value="UniProtKB-KW"/>
</dbReference>
<feature type="binding site" evidence="10">
    <location>
        <position position="70"/>
    </location>
    <ligand>
        <name>substrate</name>
    </ligand>
</feature>
<evidence type="ECO:0000256" key="9">
    <source>
        <dbReference type="ARBA" id="ARBA00052017"/>
    </source>
</evidence>
<accession>A0A6J4VCT0</accession>
<dbReference type="NCBIfam" id="TIGR00042">
    <property type="entry name" value="RdgB/HAM1 family non-canonical purine NTP pyrophosphatase"/>
    <property type="match status" value="1"/>
</dbReference>
<dbReference type="EC" id="3.6.1.66" evidence="10"/>
<evidence type="ECO:0000256" key="6">
    <source>
        <dbReference type="ARBA" id="ARBA00022842"/>
    </source>
</evidence>
<comment type="catalytic activity">
    <reaction evidence="8 10">
        <text>dITP + H2O = dIMP + diphosphate + H(+)</text>
        <dbReference type="Rhea" id="RHEA:28342"/>
        <dbReference type="ChEBI" id="CHEBI:15377"/>
        <dbReference type="ChEBI" id="CHEBI:15378"/>
        <dbReference type="ChEBI" id="CHEBI:33019"/>
        <dbReference type="ChEBI" id="CHEBI:61194"/>
        <dbReference type="ChEBI" id="CHEBI:61382"/>
        <dbReference type="EC" id="3.6.1.66"/>
    </reaction>
</comment>
<organism evidence="12">
    <name type="scientific">uncultured Truepera sp</name>
    <dbReference type="NCBI Taxonomy" id="543023"/>
    <lineage>
        <taxon>Bacteria</taxon>
        <taxon>Thermotogati</taxon>
        <taxon>Deinococcota</taxon>
        <taxon>Deinococci</taxon>
        <taxon>Trueperales</taxon>
        <taxon>Trueperaceae</taxon>
        <taxon>Truepera</taxon>
        <taxon>environmental samples</taxon>
    </lineage>
</organism>
<dbReference type="InterPro" id="IPR029001">
    <property type="entry name" value="ITPase-like_fam"/>
</dbReference>
<dbReference type="Gene3D" id="3.90.950.10">
    <property type="match status" value="1"/>
</dbReference>
<evidence type="ECO:0000313" key="12">
    <source>
        <dbReference type="EMBL" id="CAA9575294.1"/>
    </source>
</evidence>
<dbReference type="EMBL" id="CADCWP010000175">
    <property type="protein sequence ID" value="CAA9575294.1"/>
    <property type="molecule type" value="Genomic_DNA"/>
</dbReference>
<comment type="catalytic activity">
    <reaction evidence="10">
        <text>ITP + H2O = IMP + diphosphate + H(+)</text>
        <dbReference type="Rhea" id="RHEA:29399"/>
        <dbReference type="ChEBI" id="CHEBI:15377"/>
        <dbReference type="ChEBI" id="CHEBI:15378"/>
        <dbReference type="ChEBI" id="CHEBI:33019"/>
        <dbReference type="ChEBI" id="CHEBI:58053"/>
        <dbReference type="ChEBI" id="CHEBI:61402"/>
        <dbReference type="EC" id="3.6.1.66"/>
    </reaction>
</comment>
<dbReference type="Pfam" id="PF01725">
    <property type="entry name" value="Ham1p_like"/>
    <property type="match status" value="1"/>
</dbReference>
<gene>
    <name evidence="12" type="ORF">AVDCRST_MAG86-2193</name>
</gene>
<feature type="active site" description="Proton acceptor" evidence="10">
    <location>
        <position position="69"/>
    </location>
</feature>
<comment type="cofactor">
    <cofactor evidence="10">
        <name>Mg(2+)</name>
        <dbReference type="ChEBI" id="CHEBI:18420"/>
    </cofactor>
    <text evidence="10">Binds 1 Mg(2+) ion per subunit.</text>
</comment>
<dbReference type="GO" id="GO:0009117">
    <property type="term" value="P:nucleotide metabolic process"/>
    <property type="evidence" value="ECO:0007669"/>
    <property type="project" value="UniProtKB-KW"/>
</dbReference>
<evidence type="ECO:0000256" key="2">
    <source>
        <dbReference type="ARBA" id="ARBA00011738"/>
    </source>
</evidence>
<dbReference type="GO" id="GO:0035870">
    <property type="term" value="F:dITP diphosphatase activity"/>
    <property type="evidence" value="ECO:0007669"/>
    <property type="project" value="UniProtKB-UniRule"/>
</dbReference>
<dbReference type="GO" id="GO:0009146">
    <property type="term" value="P:purine nucleoside triphosphate catabolic process"/>
    <property type="evidence" value="ECO:0007669"/>
    <property type="project" value="UniProtKB-UniRule"/>
</dbReference>
<dbReference type="FunFam" id="3.90.950.10:FF:000001">
    <property type="entry name" value="dITP/XTP pyrophosphatase"/>
    <property type="match status" value="1"/>
</dbReference>
<evidence type="ECO:0000256" key="1">
    <source>
        <dbReference type="ARBA" id="ARBA00008023"/>
    </source>
</evidence>
<reference evidence="12" key="1">
    <citation type="submission" date="2020-02" db="EMBL/GenBank/DDBJ databases">
        <authorList>
            <person name="Meier V. D."/>
        </authorList>
    </citation>
    <scope>NUCLEOTIDE SEQUENCE</scope>
    <source>
        <strain evidence="12">AVDCRST_MAG86</strain>
    </source>
</reference>
<dbReference type="CDD" id="cd00515">
    <property type="entry name" value="HAM1"/>
    <property type="match status" value="1"/>
</dbReference>
<comment type="subunit">
    <text evidence="2 10">Homodimer.</text>
</comment>
<evidence type="ECO:0000256" key="7">
    <source>
        <dbReference type="ARBA" id="ARBA00023080"/>
    </source>
</evidence>
<evidence type="ECO:0000256" key="4">
    <source>
        <dbReference type="ARBA" id="ARBA00022741"/>
    </source>
</evidence>
<evidence type="ECO:0000256" key="5">
    <source>
        <dbReference type="ARBA" id="ARBA00022801"/>
    </source>
</evidence>
<dbReference type="HAMAP" id="MF_01405">
    <property type="entry name" value="Non_canon_purine_NTPase"/>
    <property type="match status" value="1"/>
</dbReference>
<keyword evidence="7 10" id="KW-0546">Nucleotide metabolism</keyword>
<keyword evidence="5 10" id="KW-0378">Hydrolase</keyword>
<feature type="binding site" evidence="10">
    <location>
        <begin position="151"/>
        <end position="154"/>
    </location>
    <ligand>
        <name>substrate</name>
    </ligand>
</feature>
<comment type="similarity">
    <text evidence="1 10 11">Belongs to the HAM1 NTPase family.</text>
</comment>
<feature type="binding site" evidence="10">
    <location>
        <position position="69"/>
    </location>
    <ligand>
        <name>Mg(2+)</name>
        <dbReference type="ChEBI" id="CHEBI:18420"/>
    </ligand>
</feature>
<dbReference type="InterPro" id="IPR020922">
    <property type="entry name" value="dITP/XTP_pyrophosphatase"/>
</dbReference>
<dbReference type="GO" id="GO:0017111">
    <property type="term" value="F:ribonucleoside triphosphate phosphatase activity"/>
    <property type="evidence" value="ECO:0007669"/>
    <property type="project" value="InterPro"/>
</dbReference>
<keyword evidence="4 10" id="KW-0547">Nucleotide-binding</keyword>
<evidence type="ECO:0000256" key="8">
    <source>
        <dbReference type="ARBA" id="ARBA00051875"/>
    </source>
</evidence>
<feature type="binding site" evidence="10">
    <location>
        <begin position="179"/>
        <end position="180"/>
    </location>
    <ligand>
        <name>substrate</name>
    </ligand>
</feature>
<keyword evidence="6 10" id="KW-0460">Magnesium</keyword>
<dbReference type="PANTHER" id="PTHR11067:SF9">
    <property type="entry name" value="INOSINE TRIPHOSPHATE PYROPHOSPHATASE"/>
    <property type="match status" value="1"/>
</dbReference>
<comment type="catalytic activity">
    <reaction evidence="9 10">
        <text>XTP + H2O = XMP + diphosphate + H(+)</text>
        <dbReference type="Rhea" id="RHEA:28610"/>
        <dbReference type="ChEBI" id="CHEBI:15377"/>
        <dbReference type="ChEBI" id="CHEBI:15378"/>
        <dbReference type="ChEBI" id="CHEBI:33019"/>
        <dbReference type="ChEBI" id="CHEBI:57464"/>
        <dbReference type="ChEBI" id="CHEBI:61314"/>
        <dbReference type="EC" id="3.6.1.66"/>
    </reaction>
</comment>
<comment type="function">
    <text evidence="10">Pyrophosphatase that catalyzes the hydrolysis of nucleoside triphosphates to their monophosphate derivatives, with a high preference for the non-canonical purine nucleotides XTP (xanthosine triphosphate), dITP (deoxyinosine triphosphate) and ITP. Seems to function as a house-cleaning enzyme that removes non-canonical purine nucleotides from the nucleotide pool, thus preventing their incorporation into DNA/RNA and avoiding chromosomal lesions.</text>
</comment>
<feature type="binding site" evidence="10">
    <location>
        <position position="40"/>
    </location>
    <ligand>
        <name>Mg(2+)</name>
        <dbReference type="ChEBI" id="CHEBI:18420"/>
    </ligand>
</feature>